<dbReference type="KEGG" id="bbig:BBBOND_0405560"/>
<gene>
    <name evidence="1" type="ORF">BBBOND_0405560</name>
</gene>
<dbReference type="RefSeq" id="XP_012770257.1">
    <property type="nucleotide sequence ID" value="XM_012914803.1"/>
</dbReference>
<keyword evidence="2" id="KW-1185">Reference proteome</keyword>
<evidence type="ECO:0000313" key="2">
    <source>
        <dbReference type="Proteomes" id="UP000033188"/>
    </source>
</evidence>
<dbReference type="Proteomes" id="UP000033188">
    <property type="component" value="Chromosome 5"/>
</dbReference>
<dbReference type="VEuPathDB" id="PiroplasmaDB:BBBOND_0405560"/>
<accession>A0A061DBI5</accession>
<protein>
    <submittedName>
        <fullName evidence="1">Uncharacterized protein</fullName>
    </submittedName>
</protein>
<organism evidence="1 2">
    <name type="scientific">Babesia bigemina</name>
    <dbReference type="NCBI Taxonomy" id="5866"/>
    <lineage>
        <taxon>Eukaryota</taxon>
        <taxon>Sar</taxon>
        <taxon>Alveolata</taxon>
        <taxon>Apicomplexa</taxon>
        <taxon>Aconoidasida</taxon>
        <taxon>Piroplasmida</taxon>
        <taxon>Babesiidae</taxon>
        <taxon>Babesia</taxon>
    </lineage>
</organism>
<dbReference type="GeneID" id="24566612"/>
<name>A0A061DBI5_BABBI</name>
<dbReference type="EMBL" id="LK391711">
    <property type="protein sequence ID" value="CDR98071.1"/>
    <property type="molecule type" value="Genomic_DNA"/>
</dbReference>
<dbReference type="AlphaFoldDB" id="A0A061DBI5"/>
<proteinExistence type="predicted"/>
<sequence length="84" mass="9175">MKRACDSPLPLSSQYARYPKLIAIISTDTVATQADIANDAVRSKPRYRVKAGRVIAITAGTVNINSVKRPSTLAERFSVADKLR</sequence>
<reference evidence="2" key="1">
    <citation type="journal article" date="2014" name="Nucleic Acids Res.">
        <title>The evolutionary dynamics of variant antigen genes in Babesia reveal a history of genomic innovation underlying host-parasite interaction.</title>
        <authorList>
            <person name="Jackson A.P."/>
            <person name="Otto T.D."/>
            <person name="Darby A."/>
            <person name="Ramaprasad A."/>
            <person name="Xia D."/>
            <person name="Echaide I.E."/>
            <person name="Farber M."/>
            <person name="Gahlot S."/>
            <person name="Gamble J."/>
            <person name="Gupta D."/>
            <person name="Gupta Y."/>
            <person name="Jackson L."/>
            <person name="Malandrin L."/>
            <person name="Malas T.B."/>
            <person name="Moussa E."/>
            <person name="Nair M."/>
            <person name="Reid A.J."/>
            <person name="Sanders M."/>
            <person name="Sharma J."/>
            <person name="Tracey A."/>
            <person name="Quail M.A."/>
            <person name="Weir W."/>
            <person name="Wastling J.M."/>
            <person name="Hall N."/>
            <person name="Willadsen P."/>
            <person name="Lingelbach K."/>
            <person name="Shiels B."/>
            <person name="Tait A."/>
            <person name="Berriman M."/>
            <person name="Allred D.R."/>
            <person name="Pain A."/>
        </authorList>
    </citation>
    <scope>NUCLEOTIDE SEQUENCE [LARGE SCALE GENOMIC DNA]</scope>
    <source>
        <strain evidence="2">Bond</strain>
    </source>
</reference>
<evidence type="ECO:0000313" key="1">
    <source>
        <dbReference type="EMBL" id="CDR98071.1"/>
    </source>
</evidence>